<evidence type="ECO:0000313" key="1">
    <source>
        <dbReference type="EMBL" id="MFD2117623.1"/>
    </source>
</evidence>
<protein>
    <recommendedName>
        <fullName evidence="3">Transcription factor zinc-finger domain-containing protein</fullName>
    </recommendedName>
</protein>
<name>A0ABW4YPK2_9BACL</name>
<organism evidence="1 2">
    <name type="scientific">Paenibacillus yanchengensis</name>
    <dbReference type="NCBI Taxonomy" id="2035833"/>
    <lineage>
        <taxon>Bacteria</taxon>
        <taxon>Bacillati</taxon>
        <taxon>Bacillota</taxon>
        <taxon>Bacilli</taxon>
        <taxon>Bacillales</taxon>
        <taxon>Paenibacillaceae</taxon>
        <taxon>Paenibacillus</taxon>
    </lineage>
</organism>
<evidence type="ECO:0008006" key="3">
    <source>
        <dbReference type="Google" id="ProtNLM"/>
    </source>
</evidence>
<keyword evidence="2" id="KW-1185">Reference proteome</keyword>
<proteinExistence type="predicted"/>
<accession>A0ABW4YPK2</accession>
<reference evidence="2" key="1">
    <citation type="journal article" date="2019" name="Int. J. Syst. Evol. Microbiol.">
        <title>The Global Catalogue of Microorganisms (GCM) 10K type strain sequencing project: providing services to taxonomists for standard genome sequencing and annotation.</title>
        <authorList>
            <consortium name="The Broad Institute Genomics Platform"/>
            <consortium name="The Broad Institute Genome Sequencing Center for Infectious Disease"/>
            <person name="Wu L."/>
            <person name="Ma J."/>
        </authorList>
    </citation>
    <scope>NUCLEOTIDE SEQUENCE [LARGE SCALE GENOMIC DNA]</scope>
    <source>
        <strain evidence="2">GH52</strain>
    </source>
</reference>
<dbReference type="Proteomes" id="UP001597362">
    <property type="component" value="Unassembled WGS sequence"/>
</dbReference>
<evidence type="ECO:0000313" key="2">
    <source>
        <dbReference type="Proteomes" id="UP001597362"/>
    </source>
</evidence>
<gene>
    <name evidence="1" type="ORF">ACFSJH_17985</name>
</gene>
<sequence length="84" mass="9639">MYLCPVCGYDELDELPYVNNDVTTGSFEICSCCGFQFGVDDLDNGISLKKYRDKWVDEGAKWYSDSSPKPKDWNLEKQLLNIIT</sequence>
<dbReference type="RefSeq" id="WP_377774873.1">
    <property type="nucleotide sequence ID" value="NZ_JBHUHO010000045.1"/>
</dbReference>
<comment type="caution">
    <text evidence="1">The sequence shown here is derived from an EMBL/GenBank/DDBJ whole genome shotgun (WGS) entry which is preliminary data.</text>
</comment>
<dbReference type="EMBL" id="JBHUHO010000045">
    <property type="protein sequence ID" value="MFD2117623.1"/>
    <property type="molecule type" value="Genomic_DNA"/>
</dbReference>